<evidence type="ECO:0000256" key="3">
    <source>
        <dbReference type="ARBA" id="ARBA00022695"/>
    </source>
</evidence>
<dbReference type="FunFam" id="3.90.550.10:FF:000011">
    <property type="entry name" value="3-deoxy-manno-octulosonate cytidylyltransferase"/>
    <property type="match status" value="1"/>
</dbReference>
<dbReference type="HAMAP" id="MF_00057">
    <property type="entry name" value="KdsB"/>
    <property type="match status" value="1"/>
</dbReference>
<dbReference type="NCBIfam" id="NF003952">
    <property type="entry name" value="PRK05450.1-5"/>
    <property type="match status" value="1"/>
</dbReference>
<dbReference type="CDD" id="cd02517">
    <property type="entry name" value="CMP-KDO-Synthetase"/>
    <property type="match status" value="1"/>
</dbReference>
<reference evidence="6" key="1">
    <citation type="journal article" date="2014" name="Int. J. Syst. Evol. Microbiol.">
        <title>Complete genome sequence of Corynebacterium casei LMG S-19264T (=DSM 44701T), isolated from a smear-ripened cheese.</title>
        <authorList>
            <consortium name="US DOE Joint Genome Institute (JGI-PGF)"/>
            <person name="Walter F."/>
            <person name="Albersmeier A."/>
            <person name="Kalinowski J."/>
            <person name="Ruckert C."/>
        </authorList>
    </citation>
    <scope>NUCLEOTIDE SEQUENCE</scope>
    <source>
        <strain evidence="6">NBRC 101628</strain>
    </source>
</reference>
<sequence>MKTVILIPARFGSSRFPGKPLTLINGQPMIQRVIERAKLVKGADAIYVATDDKRIADAVEQVGAIAVMTDSELPSGTDRINQAAERIGLQDEDIIINLQGDQPLVDPNTLEQLIQLFKAHPGEFSMATLAYQITDPKAIADPNQVKVVFDNQHNALYFSRSTIPFGRDAEDYPIYKHLGIYGYSKGFVDAFAKLPVGRLEALEKLEQLRALENGFKIRIAVSGIDSTEVDTPADVQRAERQLGLE</sequence>
<accession>A0AA37RNR5</accession>
<proteinExistence type="inferred from homology"/>
<dbReference type="NCBIfam" id="NF009905">
    <property type="entry name" value="PRK13368.1"/>
    <property type="match status" value="1"/>
</dbReference>
<gene>
    <name evidence="5 6" type="primary">kdsB</name>
    <name evidence="6" type="ORF">GCM10007895_00620</name>
</gene>
<dbReference type="NCBIfam" id="NF003950">
    <property type="entry name" value="PRK05450.1-3"/>
    <property type="match status" value="1"/>
</dbReference>
<evidence type="ECO:0000256" key="2">
    <source>
        <dbReference type="ARBA" id="ARBA00022679"/>
    </source>
</evidence>
<comment type="pathway">
    <text evidence="5">Nucleotide-sugar biosynthesis; CMP-3-deoxy-D-manno-octulosonate biosynthesis; CMP-3-deoxy-D-manno-octulosonate from 3-deoxy-D-manno-octulosonate and CTP: step 1/1.</text>
</comment>
<dbReference type="GO" id="GO:0033468">
    <property type="term" value="P:CMP-keto-3-deoxy-D-manno-octulosonic acid biosynthetic process"/>
    <property type="evidence" value="ECO:0007669"/>
    <property type="project" value="UniProtKB-UniRule"/>
</dbReference>
<comment type="function">
    <text evidence="5">Activates KDO (a required 8-carbon sugar) for incorporation into bacterial lipopolysaccharide in Gram-negative bacteria.</text>
</comment>
<protein>
    <recommendedName>
        <fullName evidence="5">3-deoxy-manno-octulosonate cytidylyltransferase</fullName>
        <ecNumber evidence="5">2.7.7.38</ecNumber>
    </recommendedName>
    <alternativeName>
        <fullName evidence="5">CMP-2-keto-3-deoxyoctulosonic acid synthase</fullName>
        <shortName evidence="5">CKS</shortName>
        <shortName evidence="5">CMP-KDO synthase</shortName>
    </alternativeName>
</protein>
<dbReference type="GO" id="GO:0005829">
    <property type="term" value="C:cytosol"/>
    <property type="evidence" value="ECO:0007669"/>
    <property type="project" value="TreeGrafter"/>
</dbReference>
<dbReference type="EC" id="2.7.7.38" evidence="5"/>
<dbReference type="GO" id="GO:0009103">
    <property type="term" value="P:lipopolysaccharide biosynthetic process"/>
    <property type="evidence" value="ECO:0007669"/>
    <property type="project" value="UniProtKB-UniRule"/>
</dbReference>
<dbReference type="GO" id="GO:0008690">
    <property type="term" value="F:3-deoxy-manno-octulosonate cytidylyltransferase activity"/>
    <property type="evidence" value="ECO:0007669"/>
    <property type="project" value="UniProtKB-UniRule"/>
</dbReference>
<comment type="caution">
    <text evidence="6">The sequence shown here is derived from an EMBL/GenBank/DDBJ whole genome shotgun (WGS) entry which is preliminary data.</text>
</comment>
<keyword evidence="2 5" id="KW-0808">Transferase</keyword>
<evidence type="ECO:0000256" key="5">
    <source>
        <dbReference type="HAMAP-Rule" id="MF_00057"/>
    </source>
</evidence>
<comment type="similarity">
    <text evidence="5">Belongs to the KdsB family.</text>
</comment>
<dbReference type="NCBIfam" id="TIGR00466">
    <property type="entry name" value="kdsB"/>
    <property type="match status" value="1"/>
</dbReference>
<dbReference type="InterPro" id="IPR029044">
    <property type="entry name" value="Nucleotide-diphossugar_trans"/>
</dbReference>
<comment type="catalytic activity">
    <reaction evidence="5">
        <text>3-deoxy-alpha-D-manno-oct-2-ulosonate + CTP = CMP-3-deoxy-beta-D-manno-octulosonate + diphosphate</text>
        <dbReference type="Rhea" id="RHEA:23448"/>
        <dbReference type="ChEBI" id="CHEBI:33019"/>
        <dbReference type="ChEBI" id="CHEBI:37563"/>
        <dbReference type="ChEBI" id="CHEBI:85986"/>
        <dbReference type="ChEBI" id="CHEBI:85987"/>
        <dbReference type="EC" id="2.7.7.38"/>
    </reaction>
</comment>
<dbReference type="PANTHER" id="PTHR42866">
    <property type="entry name" value="3-DEOXY-MANNO-OCTULOSONATE CYTIDYLYLTRANSFERASE"/>
    <property type="match status" value="1"/>
</dbReference>
<keyword evidence="5" id="KW-0963">Cytoplasm</keyword>
<dbReference type="EMBL" id="BSNC01000001">
    <property type="protein sequence ID" value="GLP94756.1"/>
    <property type="molecule type" value="Genomic_DNA"/>
</dbReference>
<comment type="subcellular location">
    <subcellularLocation>
        <location evidence="5">Cytoplasm</location>
    </subcellularLocation>
    <subcellularLocation>
        <location evidence="1">Membrane</location>
    </subcellularLocation>
</comment>
<reference evidence="6" key="2">
    <citation type="submission" date="2023-01" db="EMBL/GenBank/DDBJ databases">
        <title>Draft genome sequence of Paraferrimonas sedimenticola strain NBRC 101628.</title>
        <authorList>
            <person name="Sun Q."/>
            <person name="Mori K."/>
        </authorList>
    </citation>
    <scope>NUCLEOTIDE SEQUENCE</scope>
    <source>
        <strain evidence="6">NBRC 101628</strain>
    </source>
</reference>
<keyword evidence="3 5" id="KW-0548">Nucleotidyltransferase</keyword>
<dbReference type="Gene3D" id="3.90.550.10">
    <property type="entry name" value="Spore Coat Polysaccharide Biosynthesis Protein SpsA, Chain A"/>
    <property type="match status" value="1"/>
</dbReference>
<evidence type="ECO:0000313" key="7">
    <source>
        <dbReference type="Proteomes" id="UP001161422"/>
    </source>
</evidence>
<evidence type="ECO:0000256" key="1">
    <source>
        <dbReference type="ARBA" id="ARBA00004370"/>
    </source>
</evidence>
<dbReference type="InterPro" id="IPR004528">
    <property type="entry name" value="KdsB"/>
</dbReference>
<dbReference type="RefSeq" id="WP_095506125.1">
    <property type="nucleotide sequence ID" value="NZ_BSNC01000001.1"/>
</dbReference>
<dbReference type="InterPro" id="IPR003329">
    <property type="entry name" value="Cytidylyl_trans"/>
</dbReference>
<name>A0AA37RNR5_9GAMM</name>
<dbReference type="AlphaFoldDB" id="A0AA37RNR5"/>
<dbReference type="Proteomes" id="UP001161422">
    <property type="component" value="Unassembled WGS sequence"/>
</dbReference>
<dbReference type="Pfam" id="PF02348">
    <property type="entry name" value="CTP_transf_3"/>
    <property type="match status" value="1"/>
</dbReference>
<keyword evidence="7" id="KW-1185">Reference proteome</keyword>
<dbReference type="GO" id="GO:0016020">
    <property type="term" value="C:membrane"/>
    <property type="evidence" value="ECO:0007669"/>
    <property type="project" value="UniProtKB-SubCell"/>
</dbReference>
<keyword evidence="4 5" id="KW-0448">Lipopolysaccharide biosynthesis</keyword>
<evidence type="ECO:0000256" key="4">
    <source>
        <dbReference type="ARBA" id="ARBA00022985"/>
    </source>
</evidence>
<evidence type="ECO:0000313" key="6">
    <source>
        <dbReference type="EMBL" id="GLP94756.1"/>
    </source>
</evidence>
<dbReference type="PANTHER" id="PTHR42866:SF2">
    <property type="entry name" value="3-DEOXY-MANNO-OCTULOSONATE CYTIDYLYLTRANSFERASE, MITOCHONDRIAL"/>
    <property type="match status" value="1"/>
</dbReference>
<organism evidence="6 7">
    <name type="scientific">Paraferrimonas sedimenticola</name>
    <dbReference type="NCBI Taxonomy" id="375674"/>
    <lineage>
        <taxon>Bacteria</taxon>
        <taxon>Pseudomonadati</taxon>
        <taxon>Pseudomonadota</taxon>
        <taxon>Gammaproteobacteria</taxon>
        <taxon>Alteromonadales</taxon>
        <taxon>Ferrimonadaceae</taxon>
        <taxon>Paraferrimonas</taxon>
    </lineage>
</organism>
<dbReference type="SUPFAM" id="SSF53448">
    <property type="entry name" value="Nucleotide-diphospho-sugar transferases"/>
    <property type="match status" value="1"/>
</dbReference>